<gene>
    <name evidence="2" type="ORF">VE01_00189</name>
</gene>
<dbReference type="EMBL" id="KV460206">
    <property type="protein sequence ID" value="OBU01743.1"/>
    <property type="molecule type" value="Genomic_DNA"/>
</dbReference>
<feature type="transmembrane region" description="Helical" evidence="1">
    <location>
        <begin position="167"/>
        <end position="187"/>
    </location>
</feature>
<keyword evidence="1" id="KW-0472">Membrane</keyword>
<proteinExistence type="predicted"/>
<dbReference type="GeneID" id="28833575"/>
<dbReference type="OrthoDB" id="10010954at2759"/>
<evidence type="ECO:0008006" key="4">
    <source>
        <dbReference type="Google" id="ProtNLM"/>
    </source>
</evidence>
<feature type="transmembrane region" description="Helical" evidence="1">
    <location>
        <begin position="73"/>
        <end position="94"/>
    </location>
</feature>
<evidence type="ECO:0000313" key="3">
    <source>
        <dbReference type="Proteomes" id="UP000091956"/>
    </source>
</evidence>
<dbReference type="AlphaFoldDB" id="A0A2P2SY32"/>
<keyword evidence="1" id="KW-1133">Transmembrane helix</keyword>
<accession>A0A2P2SY32</accession>
<keyword evidence="1" id="KW-0812">Transmembrane</keyword>
<feature type="transmembrane region" description="Helical" evidence="1">
    <location>
        <begin position="144"/>
        <end position="161"/>
    </location>
</feature>
<keyword evidence="3" id="KW-1185">Reference proteome</keyword>
<reference evidence="3" key="2">
    <citation type="journal article" date="2018" name="Nat. Commun.">
        <title>Extreme sensitivity to ultraviolet light in the fungal pathogen causing white-nose syndrome of bats.</title>
        <authorList>
            <person name="Palmer J.M."/>
            <person name="Drees K.P."/>
            <person name="Foster J.T."/>
            <person name="Lindner D.L."/>
        </authorList>
    </citation>
    <scope>NUCLEOTIDE SEQUENCE [LARGE SCALE GENOMIC DNA]</scope>
    <source>
        <strain evidence="3">UAMH 10579</strain>
    </source>
</reference>
<feature type="transmembrane region" description="Helical" evidence="1">
    <location>
        <begin position="20"/>
        <end position="42"/>
    </location>
</feature>
<evidence type="ECO:0000256" key="1">
    <source>
        <dbReference type="SAM" id="Phobius"/>
    </source>
</evidence>
<dbReference type="RefSeq" id="XP_018135475.1">
    <property type="nucleotide sequence ID" value="XM_018269721.2"/>
</dbReference>
<reference evidence="2 3" key="1">
    <citation type="submission" date="2016-03" db="EMBL/GenBank/DDBJ databases">
        <title>Comparative genomics of Pseudogymnoascus destructans, the fungus causing white-nose syndrome of bats.</title>
        <authorList>
            <person name="Palmer J.M."/>
            <person name="Drees K.P."/>
            <person name="Foster J.T."/>
            <person name="Lindner D.L."/>
        </authorList>
    </citation>
    <scope>NUCLEOTIDE SEQUENCE [LARGE SCALE GENOMIC DNA]</scope>
    <source>
        <strain evidence="2 3">UAMH 10579</strain>
    </source>
</reference>
<sequence length="287" mass="32292">MHHHGAFHFSEIINQLISTIAPFSGLILTITACVIAIIRLYLLDLVIIPKAYSPKLLQSLTDGQRRSFVNHHVAAGTKIVLLFITAYPLLAIFTGHATPHTHFAKGSSTTLGDVMVVSSQIFTAMYIFELFYRDKVSPISCAHHVGAIVIAQAAVAMSINFDHESDAVFEFLICFVWGAFDVFAELWPHIAMIIYRIHNSNHLLLSRILYMTMALELVGTTVETVVVMWLFGSLWEKWTLSLKIATPILHILFSAAQLWGAWIFYKMGKEQRLKYEKDALVSPVEEC</sequence>
<feature type="transmembrane region" description="Helical" evidence="1">
    <location>
        <begin position="208"/>
        <end position="232"/>
    </location>
</feature>
<protein>
    <recommendedName>
        <fullName evidence="4">TLC domain-containing protein</fullName>
    </recommendedName>
</protein>
<feature type="transmembrane region" description="Helical" evidence="1">
    <location>
        <begin position="244"/>
        <end position="265"/>
    </location>
</feature>
<name>A0A2P2SY32_9PEZI</name>
<feature type="transmembrane region" description="Helical" evidence="1">
    <location>
        <begin position="114"/>
        <end position="132"/>
    </location>
</feature>
<organism evidence="2 3">
    <name type="scientific">Pseudogymnoascus verrucosus</name>
    <dbReference type="NCBI Taxonomy" id="342668"/>
    <lineage>
        <taxon>Eukaryota</taxon>
        <taxon>Fungi</taxon>
        <taxon>Dikarya</taxon>
        <taxon>Ascomycota</taxon>
        <taxon>Pezizomycotina</taxon>
        <taxon>Leotiomycetes</taxon>
        <taxon>Thelebolales</taxon>
        <taxon>Thelebolaceae</taxon>
        <taxon>Pseudogymnoascus</taxon>
    </lineage>
</organism>
<evidence type="ECO:0000313" key="2">
    <source>
        <dbReference type="EMBL" id="OBU01743.1"/>
    </source>
</evidence>
<dbReference type="Proteomes" id="UP000091956">
    <property type="component" value="Unassembled WGS sequence"/>
</dbReference>